<keyword evidence="1" id="KW-0175">Coiled coil</keyword>
<accession>U4LFW6</accession>
<dbReference type="Proteomes" id="UP000018144">
    <property type="component" value="Unassembled WGS sequence"/>
</dbReference>
<evidence type="ECO:0000256" key="2">
    <source>
        <dbReference type="SAM" id="MobiDB-lite"/>
    </source>
</evidence>
<dbReference type="AlphaFoldDB" id="U4LFW6"/>
<reference evidence="3 4" key="1">
    <citation type="journal article" date="2013" name="PLoS Genet.">
        <title>The genome and development-dependent transcriptomes of Pyronema confluens: a window into fungal evolution.</title>
        <authorList>
            <person name="Traeger S."/>
            <person name="Altegoer F."/>
            <person name="Freitag M."/>
            <person name="Gabaldon T."/>
            <person name="Kempken F."/>
            <person name="Kumar A."/>
            <person name="Marcet-Houben M."/>
            <person name="Poggeler S."/>
            <person name="Stajich J.E."/>
            <person name="Nowrousian M."/>
        </authorList>
    </citation>
    <scope>NUCLEOTIDE SEQUENCE [LARGE SCALE GENOMIC DNA]</scope>
    <source>
        <strain evidence="4">CBS 100304</strain>
        <tissue evidence="3">Vegetative mycelium</tissue>
    </source>
</reference>
<name>U4LFW6_PYROM</name>
<dbReference type="OrthoDB" id="5459985at2759"/>
<keyword evidence="4" id="KW-1185">Reference proteome</keyword>
<dbReference type="EMBL" id="HF935475">
    <property type="protein sequence ID" value="CCX30778.1"/>
    <property type="molecule type" value="Genomic_DNA"/>
</dbReference>
<feature type="region of interest" description="Disordered" evidence="2">
    <location>
        <begin position="1"/>
        <end position="31"/>
    </location>
</feature>
<gene>
    <name evidence="3" type="ORF">PCON_09181</name>
</gene>
<evidence type="ECO:0000313" key="3">
    <source>
        <dbReference type="EMBL" id="CCX30778.1"/>
    </source>
</evidence>
<evidence type="ECO:0000256" key="1">
    <source>
        <dbReference type="SAM" id="Coils"/>
    </source>
</evidence>
<proteinExistence type="predicted"/>
<evidence type="ECO:0000313" key="4">
    <source>
        <dbReference type="Proteomes" id="UP000018144"/>
    </source>
</evidence>
<organism evidence="3 4">
    <name type="scientific">Pyronema omphalodes (strain CBS 100304)</name>
    <name type="common">Pyronema confluens</name>
    <dbReference type="NCBI Taxonomy" id="1076935"/>
    <lineage>
        <taxon>Eukaryota</taxon>
        <taxon>Fungi</taxon>
        <taxon>Dikarya</taxon>
        <taxon>Ascomycota</taxon>
        <taxon>Pezizomycotina</taxon>
        <taxon>Pezizomycetes</taxon>
        <taxon>Pezizales</taxon>
        <taxon>Pyronemataceae</taxon>
        <taxon>Pyronema</taxon>
    </lineage>
</organism>
<feature type="coiled-coil region" evidence="1">
    <location>
        <begin position="58"/>
        <end position="175"/>
    </location>
</feature>
<protein>
    <submittedName>
        <fullName evidence="3">Uncharacterized protein</fullName>
    </submittedName>
</protein>
<sequence>MSTENSYEQSVDSSTQASSTPGPDTPSVSEIMSTTPTAELQVASPAYENMFRSFLDTFENLRAEMTRLEIENKRLVDYNTVIEKELETLNEENVKLSRANDDAMKKLAESDEKNARLQKEFSELEELKEVLGWKKRCEELENRTTENQERTEKLLEDYQQKTEKWIAEVQQQSQRNLGQAINRIKALRALQMQGLNSVMAFMGLEDLKDGYIFREKPLKMIPNGMIQVSRAKAASANQLSDDPLYENEGSGFLYVVRDQYKDFEKFTKIAESVFRLGAGHLWWLQGTKSDFPMCCRPGGMFHFDKAGLINKWQKVASQKDRIYISRFTLYYVEE</sequence>